<gene>
    <name evidence="2" type="ORF">COT04_00070</name>
</gene>
<dbReference type="AlphaFoldDB" id="A0A2M6YQL8"/>
<keyword evidence="1" id="KW-0472">Membrane</keyword>
<name>A0A2M6YQL8_9BACT</name>
<feature type="transmembrane region" description="Helical" evidence="1">
    <location>
        <begin position="111"/>
        <end position="134"/>
    </location>
</feature>
<comment type="caution">
    <text evidence="2">The sequence shown here is derived from an EMBL/GenBank/DDBJ whole genome shotgun (WGS) entry which is preliminary data.</text>
</comment>
<evidence type="ECO:0000313" key="3">
    <source>
        <dbReference type="Proteomes" id="UP000229559"/>
    </source>
</evidence>
<reference evidence="3" key="1">
    <citation type="submission" date="2017-09" db="EMBL/GenBank/DDBJ databases">
        <title>Depth-based differentiation of microbial function through sediment-hosted aquifers and enrichment of novel symbionts in the deep terrestrial subsurface.</title>
        <authorList>
            <person name="Probst A.J."/>
            <person name="Ladd B."/>
            <person name="Jarett J.K."/>
            <person name="Geller-Mcgrath D.E."/>
            <person name="Sieber C.M.K."/>
            <person name="Emerson J.B."/>
            <person name="Anantharaman K."/>
            <person name="Thomas B.C."/>
            <person name="Malmstrom R."/>
            <person name="Stieglmeier M."/>
            <person name="Klingl A."/>
            <person name="Woyke T."/>
            <person name="Ryan C.M."/>
            <person name="Banfield J.F."/>
        </authorList>
    </citation>
    <scope>NUCLEOTIDE SEQUENCE [LARGE SCALE GENOMIC DNA]</scope>
</reference>
<evidence type="ECO:0008006" key="4">
    <source>
        <dbReference type="Google" id="ProtNLM"/>
    </source>
</evidence>
<feature type="transmembrane region" description="Helical" evidence="1">
    <location>
        <begin position="322"/>
        <end position="337"/>
    </location>
</feature>
<organism evidence="2 3">
    <name type="scientific">Candidatus Shapirobacteria bacterium CG07_land_8_20_14_0_80_39_12</name>
    <dbReference type="NCBI Taxonomy" id="1974480"/>
    <lineage>
        <taxon>Bacteria</taxon>
        <taxon>Candidatus Shapironibacteriota</taxon>
    </lineage>
</organism>
<keyword evidence="1" id="KW-0812">Transmembrane</keyword>
<accession>A0A2M6YQL8</accession>
<keyword evidence="1" id="KW-1133">Transmembrane helix</keyword>
<feature type="transmembrane region" description="Helical" evidence="1">
    <location>
        <begin position="392"/>
        <end position="414"/>
    </location>
</feature>
<sequence length="421" mass="48692">MKKFLIKWILIGLALRLVLMPFTIHPDIRALDLGAFLISQKGQFLTFYDYLSGLARTHSLVSVYGIDLFIYPPLAYLTPAFFMAILSPFYNFSANAVFLGDMTKIFQTAEIFKIAFLLKLPYLLFDFLLAFLLLEIFKKKSQPAGRLGLRAFKIWMLNPVTLYATFAMGQFDIIPVLLIVAGIFFAFKDKKWLAVIMLGIGGAYKMFPLLFLPIFVLLLDKNFWIRLKLLVVGLLPYLLVITPYLLFSPMYRQAAFLANQTEKMLFMKLPLSGAEYLSVFLVGFFVLLMMAAKAKIQKDNFWRFGLVLMLLFFAVTHYHPQWFLWLTPFLVWLWLTYEAKYRSLIILLFGCWFILTCFFESSLHIGLFSPVWPDLLKSGGLTKLVSRFTDPFLIKSLIRSLFAAIALFLSFRLLSERKMSD</sequence>
<evidence type="ECO:0000256" key="1">
    <source>
        <dbReference type="SAM" id="Phobius"/>
    </source>
</evidence>
<dbReference type="EMBL" id="PEXA01000002">
    <property type="protein sequence ID" value="PIU33437.1"/>
    <property type="molecule type" value="Genomic_DNA"/>
</dbReference>
<feature type="transmembrane region" description="Helical" evidence="1">
    <location>
        <begin position="344"/>
        <end position="372"/>
    </location>
</feature>
<evidence type="ECO:0000313" key="2">
    <source>
        <dbReference type="EMBL" id="PIU33437.1"/>
    </source>
</evidence>
<proteinExistence type="predicted"/>
<feature type="transmembrane region" description="Helical" evidence="1">
    <location>
        <begin position="192"/>
        <end position="217"/>
    </location>
</feature>
<protein>
    <recommendedName>
        <fullName evidence="4">DUF2029 domain-containing protein</fullName>
    </recommendedName>
</protein>
<feature type="transmembrane region" description="Helical" evidence="1">
    <location>
        <begin position="267"/>
        <end position="288"/>
    </location>
</feature>
<feature type="transmembrane region" description="Helical" evidence="1">
    <location>
        <begin position="155"/>
        <end position="186"/>
    </location>
</feature>
<feature type="transmembrane region" description="Helical" evidence="1">
    <location>
        <begin position="229"/>
        <end position="247"/>
    </location>
</feature>
<dbReference type="Proteomes" id="UP000229559">
    <property type="component" value="Unassembled WGS sequence"/>
</dbReference>
<feature type="transmembrane region" description="Helical" evidence="1">
    <location>
        <begin position="77"/>
        <end position="99"/>
    </location>
</feature>